<evidence type="ECO:0000256" key="1">
    <source>
        <dbReference type="ARBA" id="ARBA00022679"/>
    </source>
</evidence>
<reference evidence="4 5" key="1">
    <citation type="journal article" date="2011" name="BMC Genomics">
        <title>Comparative genome analysis and genome-guided physiological analysis of Roseobacter litoralis.</title>
        <authorList>
            <person name="Kalhoefer D."/>
            <person name="Thole S."/>
            <person name="Voget S."/>
            <person name="Lehmann R."/>
            <person name="Liesegang H."/>
            <person name="Wollher A."/>
            <person name="Daniel R."/>
            <person name="Simon M."/>
            <person name="Brinkhoff T."/>
        </authorList>
    </citation>
    <scope>NUCLEOTIDE SEQUENCE [LARGE SCALE GENOMIC DNA]</scope>
    <source>
        <strain evidence="5">ATCC 49566 / DSM 6996 / JCM 21268 / NBRC 15278 / OCh 149</strain>
    </source>
</reference>
<keyword evidence="2" id="KW-0012">Acyltransferase</keyword>
<evidence type="ECO:0000313" key="5">
    <source>
        <dbReference type="Proteomes" id="UP000001353"/>
    </source>
</evidence>
<keyword evidence="1" id="KW-0808">Transferase</keyword>
<dbReference type="InterPro" id="IPR016181">
    <property type="entry name" value="Acyl_CoA_acyltransferase"/>
</dbReference>
<dbReference type="STRING" id="391595.RLO149_c023720"/>
<dbReference type="eggNOG" id="COG0456">
    <property type="taxonomic scope" value="Bacteria"/>
</dbReference>
<evidence type="ECO:0000313" key="4">
    <source>
        <dbReference type="EMBL" id="AEI94342.1"/>
    </source>
</evidence>
<dbReference type="RefSeq" id="WP_013962265.1">
    <property type="nucleotide sequence ID" value="NC_015730.1"/>
</dbReference>
<dbReference type="Proteomes" id="UP000001353">
    <property type="component" value="Chromosome"/>
</dbReference>
<accession>F7ZBF6</accession>
<dbReference type="PANTHER" id="PTHR43877">
    <property type="entry name" value="AMINOALKYLPHOSPHONATE N-ACETYLTRANSFERASE-RELATED-RELATED"/>
    <property type="match status" value="1"/>
</dbReference>
<dbReference type="HOGENOM" id="CLU_013985_11_0_5"/>
<sequence>MTVAITIRAARTPEDIDDVRQLCWEYRDYLLAFDDYMQEIVNVFYPEDAYTALMKDLALKHARPQGEILIAALDGQSVGCAMIHPLNDQDVEIKRVFVQAQARGTGAGKKLSQALIDQARRDGAKRILLDTNASFTGARRLYEKLGFQQRGPYSDIPEAVLPMLVFYELNL</sequence>
<dbReference type="GO" id="GO:0016747">
    <property type="term" value="F:acyltransferase activity, transferring groups other than amino-acyl groups"/>
    <property type="evidence" value="ECO:0007669"/>
    <property type="project" value="InterPro"/>
</dbReference>
<dbReference type="Pfam" id="PF00583">
    <property type="entry name" value="Acetyltransf_1"/>
    <property type="match status" value="1"/>
</dbReference>
<dbReference type="AlphaFoldDB" id="F7ZBF6"/>
<dbReference type="KEGG" id="rli:RLO149_c023720"/>
<feature type="domain" description="N-acetyltransferase" evidence="3">
    <location>
        <begin position="5"/>
        <end position="168"/>
    </location>
</feature>
<dbReference type="Gene3D" id="3.40.630.30">
    <property type="match status" value="1"/>
</dbReference>
<dbReference type="EMBL" id="CP002623">
    <property type="protein sequence ID" value="AEI94342.1"/>
    <property type="molecule type" value="Genomic_DNA"/>
</dbReference>
<dbReference type="PANTHER" id="PTHR43877:SF2">
    <property type="entry name" value="AMINOALKYLPHOSPHONATE N-ACETYLTRANSFERASE-RELATED"/>
    <property type="match status" value="1"/>
</dbReference>
<gene>
    <name evidence="4" type="ordered locus">RLO149_c023720</name>
</gene>
<protein>
    <submittedName>
        <fullName evidence="4">Acetyltransferase-like protein</fullName>
    </submittedName>
</protein>
<keyword evidence="5" id="KW-1185">Reference proteome</keyword>
<dbReference type="InterPro" id="IPR050832">
    <property type="entry name" value="Bact_Acetyltransf"/>
</dbReference>
<dbReference type="PROSITE" id="PS51186">
    <property type="entry name" value="GNAT"/>
    <property type="match status" value="1"/>
</dbReference>
<dbReference type="OrthoDB" id="2436196at2"/>
<evidence type="ECO:0000256" key="2">
    <source>
        <dbReference type="ARBA" id="ARBA00023315"/>
    </source>
</evidence>
<organism evidence="4 5">
    <name type="scientific">Roseobacter litoralis (strain ATCC 49566 / DSM 6996 / JCM 21268 / NBRC 15278 / OCh 149)</name>
    <dbReference type="NCBI Taxonomy" id="391595"/>
    <lineage>
        <taxon>Bacteria</taxon>
        <taxon>Pseudomonadati</taxon>
        <taxon>Pseudomonadota</taxon>
        <taxon>Alphaproteobacteria</taxon>
        <taxon>Rhodobacterales</taxon>
        <taxon>Roseobacteraceae</taxon>
        <taxon>Roseobacter</taxon>
    </lineage>
</organism>
<dbReference type="CDD" id="cd04301">
    <property type="entry name" value="NAT_SF"/>
    <property type="match status" value="1"/>
</dbReference>
<evidence type="ECO:0000259" key="3">
    <source>
        <dbReference type="PROSITE" id="PS51186"/>
    </source>
</evidence>
<dbReference type="InterPro" id="IPR000182">
    <property type="entry name" value="GNAT_dom"/>
</dbReference>
<dbReference type="SUPFAM" id="SSF55729">
    <property type="entry name" value="Acyl-CoA N-acyltransferases (Nat)"/>
    <property type="match status" value="1"/>
</dbReference>
<name>F7ZBF6_ROSLO</name>
<proteinExistence type="predicted"/>